<feature type="compositionally biased region" description="Acidic residues" evidence="4">
    <location>
        <begin position="157"/>
        <end position="186"/>
    </location>
</feature>
<evidence type="ECO:0000313" key="6">
    <source>
        <dbReference type="EMBL" id="ACY17075.1"/>
    </source>
</evidence>
<dbReference type="GO" id="GO:0032259">
    <property type="term" value="P:methylation"/>
    <property type="evidence" value="ECO:0007669"/>
    <property type="project" value="UniProtKB-KW"/>
</dbReference>
<dbReference type="GO" id="GO:0008168">
    <property type="term" value="F:methyltransferase activity"/>
    <property type="evidence" value="ECO:0007669"/>
    <property type="project" value="UniProtKB-KW"/>
</dbReference>
<dbReference type="PANTHER" id="PTHR43464">
    <property type="entry name" value="METHYLTRANSFERASE"/>
    <property type="match status" value="1"/>
</dbReference>
<feature type="compositionally biased region" description="Basic and acidic residues" evidence="4">
    <location>
        <begin position="29"/>
        <end position="39"/>
    </location>
</feature>
<feature type="domain" description="Methyltransferase" evidence="5">
    <location>
        <begin position="452"/>
        <end position="545"/>
    </location>
</feature>
<proteinExistence type="predicted"/>
<keyword evidence="1 6" id="KW-0489">Methyltransferase</keyword>
<feature type="compositionally biased region" description="Acidic residues" evidence="4">
    <location>
        <begin position="105"/>
        <end position="119"/>
    </location>
</feature>
<evidence type="ECO:0000256" key="3">
    <source>
        <dbReference type="ARBA" id="ARBA00022691"/>
    </source>
</evidence>
<dbReference type="AlphaFoldDB" id="D0LQ38"/>
<feature type="compositionally biased region" description="Acidic residues" evidence="4">
    <location>
        <begin position="52"/>
        <end position="68"/>
    </location>
</feature>
<evidence type="ECO:0000259" key="5">
    <source>
        <dbReference type="Pfam" id="PF13649"/>
    </source>
</evidence>
<dbReference type="InterPro" id="IPR041698">
    <property type="entry name" value="Methyltransf_25"/>
</dbReference>
<keyword evidence="7" id="KW-1185">Reference proteome</keyword>
<keyword evidence="2 6" id="KW-0808">Transferase</keyword>
<dbReference type="InterPro" id="IPR029063">
    <property type="entry name" value="SAM-dependent_MTases_sf"/>
</dbReference>
<evidence type="ECO:0000256" key="4">
    <source>
        <dbReference type="SAM" id="MobiDB-lite"/>
    </source>
</evidence>
<dbReference type="Gene3D" id="2.20.25.110">
    <property type="entry name" value="S-adenosyl-L-methionine-dependent methyltransferases"/>
    <property type="match status" value="1"/>
</dbReference>
<feature type="compositionally biased region" description="Acidic residues" evidence="4">
    <location>
        <begin position="332"/>
        <end position="365"/>
    </location>
</feature>
<name>D0LQ38_HALO1</name>
<reference evidence="6 7" key="1">
    <citation type="journal article" date="2010" name="Stand. Genomic Sci.">
        <title>Complete genome sequence of Haliangium ochraceum type strain (SMP-2).</title>
        <authorList>
            <consortium name="US DOE Joint Genome Institute (JGI-PGF)"/>
            <person name="Ivanova N."/>
            <person name="Daum C."/>
            <person name="Lang E."/>
            <person name="Abt B."/>
            <person name="Kopitz M."/>
            <person name="Saunders E."/>
            <person name="Lapidus A."/>
            <person name="Lucas S."/>
            <person name="Glavina Del Rio T."/>
            <person name="Nolan M."/>
            <person name="Tice H."/>
            <person name="Copeland A."/>
            <person name="Cheng J.F."/>
            <person name="Chen F."/>
            <person name="Bruce D."/>
            <person name="Goodwin L."/>
            <person name="Pitluck S."/>
            <person name="Mavromatis K."/>
            <person name="Pati A."/>
            <person name="Mikhailova N."/>
            <person name="Chen A."/>
            <person name="Palaniappan K."/>
            <person name="Land M."/>
            <person name="Hauser L."/>
            <person name="Chang Y.J."/>
            <person name="Jeffries C.D."/>
            <person name="Detter J.C."/>
            <person name="Brettin T."/>
            <person name="Rohde M."/>
            <person name="Goker M."/>
            <person name="Bristow J."/>
            <person name="Markowitz V."/>
            <person name="Eisen J.A."/>
            <person name="Hugenholtz P."/>
            <person name="Kyrpides N.C."/>
            <person name="Klenk H.P."/>
        </authorList>
    </citation>
    <scope>NUCLEOTIDE SEQUENCE [LARGE SCALE GENOMIC DNA]</scope>
    <source>
        <strain evidence="7">DSM 14365 / CIP 107738 / JCM 11303 / AJ 13395 / SMP-2</strain>
    </source>
</reference>
<keyword evidence="3" id="KW-0949">S-adenosyl-L-methionine</keyword>
<dbReference type="HOGENOM" id="CLU_406974_0_0_7"/>
<organism evidence="6 7">
    <name type="scientific">Haliangium ochraceum (strain DSM 14365 / JCM 11303 / SMP-2)</name>
    <dbReference type="NCBI Taxonomy" id="502025"/>
    <lineage>
        <taxon>Bacteria</taxon>
        <taxon>Pseudomonadati</taxon>
        <taxon>Myxococcota</taxon>
        <taxon>Polyangia</taxon>
        <taxon>Haliangiales</taxon>
        <taxon>Kofleriaceae</taxon>
        <taxon>Haliangium</taxon>
    </lineage>
</organism>
<dbReference type="Gene3D" id="3.40.50.150">
    <property type="entry name" value="Vaccinia Virus protein VP39"/>
    <property type="match status" value="1"/>
</dbReference>
<feature type="compositionally biased region" description="Basic and acidic residues" evidence="4">
    <location>
        <begin position="76"/>
        <end position="96"/>
    </location>
</feature>
<sequence>MSKESDKDVEEAGDDNRPRRRRRSGLRVPSDDVPRRQRAADASPDASPDSPDSVDQDDPGAEADEDSSADGGHASGAEDSRDSAEMPAERPLHYRDAVAGGADDPAPDGDASGDEDDDGIGGVPVYQEDRPAIHARAITQEMLHLSADDAEGAGGDGSDEVPADSADGDSDSDSADGDSGSEDASDDPGRALFSTEPPKTVKMDALPFGVESGAPVAEADEADSVDIPIEEDEPSAQPPAEAQGKRPIRHARAATMALGDDDLEVLENADLTLLEGSDGAAEDDSARRRAAAEPEQAPVAGELNPSQGSAEASDQRDQRDDSPSAGPHAAEPEDAAVEEGDNSDSGEILADDMIEEVDDPGEPESAEPQPQAPPKPPPKPRKSAAGKGSPPPAPKASEPPSKPKTRRGKPWFEELFDEDYLRTLPFLTPQATRAEALFVAEALGVKPGARLLDIGCGYGRHAMELAAHGYQIVALDYSLPLLLRGADEAQRRGLNINFVHGDMRDLAFDGQFDGVYCLFSTFGYFDEETNRSTLEGMARALQPGGRMVLDILNRDYLIGDLPTRVWWEGDGCVVLEEVEFNYFNSRVHSNRSIVFDDGRQLEQEISWRAYSLHEIGKLLHGADMRVREVSGSMATRGRFFGNQSREIIVIAEKKANGEAGETRDGDDADSGATST</sequence>
<evidence type="ECO:0000313" key="7">
    <source>
        <dbReference type="Proteomes" id="UP000001880"/>
    </source>
</evidence>
<feature type="region of interest" description="Disordered" evidence="4">
    <location>
        <begin position="656"/>
        <end position="675"/>
    </location>
</feature>
<dbReference type="Pfam" id="PF13649">
    <property type="entry name" value="Methyltransf_25"/>
    <property type="match status" value="1"/>
</dbReference>
<dbReference type="Proteomes" id="UP000001880">
    <property type="component" value="Chromosome"/>
</dbReference>
<dbReference type="EMBL" id="CP001804">
    <property type="protein sequence ID" value="ACY17075.1"/>
    <property type="molecule type" value="Genomic_DNA"/>
</dbReference>
<evidence type="ECO:0000256" key="2">
    <source>
        <dbReference type="ARBA" id="ARBA00022679"/>
    </source>
</evidence>
<accession>D0LQ38</accession>
<dbReference type="OrthoDB" id="5298787at2"/>
<dbReference type="KEGG" id="hoh:Hoch_4584"/>
<dbReference type="PANTHER" id="PTHR43464:SF19">
    <property type="entry name" value="UBIQUINONE BIOSYNTHESIS O-METHYLTRANSFERASE, MITOCHONDRIAL"/>
    <property type="match status" value="1"/>
</dbReference>
<dbReference type="eggNOG" id="COG2227">
    <property type="taxonomic scope" value="Bacteria"/>
</dbReference>
<feature type="region of interest" description="Disordered" evidence="4">
    <location>
        <begin position="1"/>
        <end position="262"/>
    </location>
</feature>
<evidence type="ECO:0000256" key="1">
    <source>
        <dbReference type="ARBA" id="ARBA00022603"/>
    </source>
</evidence>
<dbReference type="RefSeq" id="WP_012829673.1">
    <property type="nucleotide sequence ID" value="NC_013440.1"/>
</dbReference>
<feature type="compositionally biased region" description="Acidic residues" evidence="4">
    <location>
        <begin position="218"/>
        <end position="234"/>
    </location>
</feature>
<protein>
    <submittedName>
        <fullName evidence="6">Methyltransferase type 11</fullName>
    </submittedName>
</protein>
<gene>
    <name evidence="6" type="ordered locus">Hoch_4584</name>
</gene>
<feature type="compositionally biased region" description="Low complexity" evidence="4">
    <location>
        <begin position="293"/>
        <end position="302"/>
    </location>
</feature>
<dbReference type="SUPFAM" id="SSF53335">
    <property type="entry name" value="S-adenosyl-L-methionine-dependent methyltransferases"/>
    <property type="match status" value="1"/>
</dbReference>
<dbReference type="STRING" id="502025.Hoch_4584"/>
<dbReference type="CDD" id="cd02440">
    <property type="entry name" value="AdoMet_MTases"/>
    <property type="match status" value="1"/>
</dbReference>
<feature type="compositionally biased region" description="Low complexity" evidence="4">
    <location>
        <begin position="40"/>
        <end position="51"/>
    </location>
</feature>
<feature type="compositionally biased region" description="Basic and acidic residues" evidence="4">
    <location>
        <begin position="313"/>
        <end position="322"/>
    </location>
</feature>
<feature type="region of interest" description="Disordered" evidence="4">
    <location>
        <begin position="274"/>
        <end position="408"/>
    </location>
</feature>
<feature type="compositionally biased region" description="Basic and acidic residues" evidence="4">
    <location>
        <begin position="656"/>
        <end position="665"/>
    </location>
</feature>